<gene>
    <name evidence="3" type="ORF">NLJ89_g7207</name>
</gene>
<proteinExistence type="predicted"/>
<dbReference type="CDD" id="cd18186">
    <property type="entry name" value="BTB_POZ_ZBTB_KLHL-like"/>
    <property type="match status" value="1"/>
</dbReference>
<dbReference type="Proteomes" id="UP001148786">
    <property type="component" value="Unassembled WGS sequence"/>
</dbReference>
<name>A0A9W8JUZ4_9AGAR</name>
<evidence type="ECO:0000256" key="1">
    <source>
        <dbReference type="SAM" id="MobiDB-lite"/>
    </source>
</evidence>
<evidence type="ECO:0000313" key="3">
    <source>
        <dbReference type="EMBL" id="KAJ3505841.1"/>
    </source>
</evidence>
<dbReference type="InterPro" id="IPR011333">
    <property type="entry name" value="SKP1/BTB/POZ_sf"/>
</dbReference>
<dbReference type="InterPro" id="IPR000210">
    <property type="entry name" value="BTB/POZ_dom"/>
</dbReference>
<protein>
    <recommendedName>
        <fullName evidence="2">BTB domain-containing protein</fullName>
    </recommendedName>
</protein>
<dbReference type="Pfam" id="PF00651">
    <property type="entry name" value="BTB"/>
    <property type="match status" value="1"/>
</dbReference>
<dbReference type="EMBL" id="JANKHO010000836">
    <property type="protein sequence ID" value="KAJ3505841.1"/>
    <property type="molecule type" value="Genomic_DNA"/>
</dbReference>
<reference evidence="3" key="1">
    <citation type="submission" date="2022-07" db="EMBL/GenBank/DDBJ databases">
        <title>Genome Sequence of Agrocybe chaxingu.</title>
        <authorList>
            <person name="Buettner E."/>
        </authorList>
    </citation>
    <scope>NUCLEOTIDE SEQUENCE</scope>
    <source>
        <strain evidence="3">MP-N11</strain>
    </source>
</reference>
<dbReference type="PROSITE" id="PS50097">
    <property type="entry name" value="BTB"/>
    <property type="match status" value="1"/>
</dbReference>
<comment type="caution">
    <text evidence="3">The sequence shown here is derived from an EMBL/GenBank/DDBJ whole genome shotgun (WGS) entry which is preliminary data.</text>
</comment>
<dbReference type="SUPFAM" id="SSF54695">
    <property type="entry name" value="POZ domain"/>
    <property type="match status" value="1"/>
</dbReference>
<dbReference type="AlphaFoldDB" id="A0A9W8JUZ4"/>
<accession>A0A9W8JUZ4</accession>
<organism evidence="3 4">
    <name type="scientific">Agrocybe chaxingu</name>
    <dbReference type="NCBI Taxonomy" id="84603"/>
    <lineage>
        <taxon>Eukaryota</taxon>
        <taxon>Fungi</taxon>
        <taxon>Dikarya</taxon>
        <taxon>Basidiomycota</taxon>
        <taxon>Agaricomycotina</taxon>
        <taxon>Agaricomycetes</taxon>
        <taxon>Agaricomycetidae</taxon>
        <taxon>Agaricales</taxon>
        <taxon>Agaricineae</taxon>
        <taxon>Strophariaceae</taxon>
        <taxon>Agrocybe</taxon>
    </lineage>
</organism>
<feature type="compositionally biased region" description="Acidic residues" evidence="1">
    <location>
        <begin position="110"/>
        <end position="133"/>
    </location>
</feature>
<feature type="domain" description="BTB" evidence="2">
    <location>
        <begin position="149"/>
        <end position="216"/>
    </location>
</feature>
<sequence length="325" mass="36487">MPAKDDSTVSGEGQVLYTCSFTYLHSIAISGHGSAYAKAGSPFSVSGPVTFYVPILDNALSQSFKLFTSSLDIVMTSTRPSKRQRTQESQSDSEGPSSSLEDSAKPTAEGESEATESDVEEGSEEDAEEDDQEDFRVKTRSTEYWFNDGNIVLEARQKHYRVHRSVLSRSSAVFTNIFSRPLPQAPLDEPIDGCLILRLDDPSEDIETMLDLLYDSTKTSVFKEETSLAILGTTLRLGRKYYLTMFWDQATLFLERIYSPSLVDWNGAKRPIYEKLTDDKEDVVFGILSFAHEYRLKSILPAVYLAMFLEYDLVRRLSSISTPSM</sequence>
<evidence type="ECO:0000259" key="2">
    <source>
        <dbReference type="PROSITE" id="PS50097"/>
    </source>
</evidence>
<dbReference type="OrthoDB" id="3217871at2759"/>
<dbReference type="Gene3D" id="3.30.710.10">
    <property type="entry name" value="Potassium Channel Kv1.1, Chain A"/>
    <property type="match status" value="1"/>
</dbReference>
<feature type="compositionally biased region" description="Low complexity" evidence="1">
    <location>
        <begin position="87"/>
        <end position="101"/>
    </location>
</feature>
<evidence type="ECO:0000313" key="4">
    <source>
        <dbReference type="Proteomes" id="UP001148786"/>
    </source>
</evidence>
<keyword evidence="4" id="KW-1185">Reference proteome</keyword>
<feature type="region of interest" description="Disordered" evidence="1">
    <location>
        <begin position="77"/>
        <end position="135"/>
    </location>
</feature>
<dbReference type="SMART" id="SM00225">
    <property type="entry name" value="BTB"/>
    <property type="match status" value="1"/>
</dbReference>